<dbReference type="AlphaFoldDB" id="B8CLH8"/>
<dbReference type="STRING" id="225849.swp_1867"/>
<dbReference type="Proteomes" id="UP000000753">
    <property type="component" value="Chromosome"/>
</dbReference>
<evidence type="ECO:0000313" key="2">
    <source>
        <dbReference type="Proteomes" id="UP000000753"/>
    </source>
</evidence>
<gene>
    <name evidence="1" type="ordered locus">swp_1867</name>
</gene>
<dbReference type="HOGENOM" id="CLU_3405391_0_0_6"/>
<protein>
    <submittedName>
        <fullName evidence="1">Uncharacterized protein</fullName>
    </submittedName>
</protein>
<keyword evidence="2" id="KW-1185">Reference proteome</keyword>
<dbReference type="KEGG" id="swp:swp_1867"/>
<proteinExistence type="predicted"/>
<evidence type="ECO:0000313" key="1">
    <source>
        <dbReference type="EMBL" id="ACJ28629.1"/>
    </source>
</evidence>
<organism evidence="1 2">
    <name type="scientific">Shewanella piezotolerans (strain WP3 / JCM 13877)</name>
    <dbReference type="NCBI Taxonomy" id="225849"/>
    <lineage>
        <taxon>Bacteria</taxon>
        <taxon>Pseudomonadati</taxon>
        <taxon>Pseudomonadota</taxon>
        <taxon>Gammaproteobacteria</taxon>
        <taxon>Alteromonadales</taxon>
        <taxon>Shewanellaceae</taxon>
        <taxon>Shewanella</taxon>
    </lineage>
</organism>
<sequence length="30" mass="3406">MSVNGIFINLAVVNKIKSYRTVLVTINNRK</sequence>
<accession>B8CLH8</accession>
<dbReference type="EMBL" id="CP000472">
    <property type="protein sequence ID" value="ACJ28629.1"/>
    <property type="molecule type" value="Genomic_DNA"/>
</dbReference>
<name>B8CLH8_SHEPW</name>
<reference evidence="1 2" key="1">
    <citation type="journal article" date="2008" name="PLoS ONE">
        <title>Environmental adaptation: genomic analysis of the piezotolerant and psychrotolerant deep-sea iron reducing bacterium Shewanella piezotolerans WP3.</title>
        <authorList>
            <person name="Wang F."/>
            <person name="Wang J."/>
            <person name="Jian H."/>
            <person name="Zhang B."/>
            <person name="Li S."/>
            <person name="Wang F."/>
            <person name="Zeng X."/>
            <person name="Gao L."/>
            <person name="Bartlett D.H."/>
            <person name="Yu J."/>
            <person name="Hu S."/>
            <person name="Xiao X."/>
        </authorList>
    </citation>
    <scope>NUCLEOTIDE SEQUENCE [LARGE SCALE GENOMIC DNA]</scope>
    <source>
        <strain evidence="2">WP3 / JCM 13877</strain>
    </source>
</reference>